<dbReference type="Proteomes" id="UP001230649">
    <property type="component" value="Unassembled WGS sequence"/>
</dbReference>
<organism evidence="1 2">
    <name type="scientific">Naganishia adeliensis</name>
    <dbReference type="NCBI Taxonomy" id="92952"/>
    <lineage>
        <taxon>Eukaryota</taxon>
        <taxon>Fungi</taxon>
        <taxon>Dikarya</taxon>
        <taxon>Basidiomycota</taxon>
        <taxon>Agaricomycotina</taxon>
        <taxon>Tremellomycetes</taxon>
        <taxon>Filobasidiales</taxon>
        <taxon>Filobasidiaceae</taxon>
        <taxon>Naganishia</taxon>
    </lineage>
</organism>
<protein>
    <submittedName>
        <fullName evidence="1">Uncharacterized protein</fullName>
    </submittedName>
</protein>
<keyword evidence="2" id="KW-1185">Reference proteome</keyword>
<accession>A0ACC2WJB8</accession>
<name>A0ACC2WJB8_9TREE</name>
<evidence type="ECO:0000313" key="2">
    <source>
        <dbReference type="Proteomes" id="UP001230649"/>
    </source>
</evidence>
<evidence type="ECO:0000313" key="1">
    <source>
        <dbReference type="EMBL" id="KAJ9111819.1"/>
    </source>
</evidence>
<comment type="caution">
    <text evidence="1">The sequence shown here is derived from an EMBL/GenBank/DDBJ whole genome shotgun (WGS) entry which is preliminary data.</text>
</comment>
<dbReference type="EMBL" id="JASBWS010000017">
    <property type="protein sequence ID" value="KAJ9111819.1"/>
    <property type="molecule type" value="Genomic_DNA"/>
</dbReference>
<gene>
    <name evidence="1" type="ORF">QFC20_002406</name>
</gene>
<proteinExistence type="predicted"/>
<reference evidence="1" key="1">
    <citation type="submission" date="2023-04" db="EMBL/GenBank/DDBJ databases">
        <title>Draft Genome sequencing of Naganishia species isolated from polar environments using Oxford Nanopore Technology.</title>
        <authorList>
            <person name="Leo P."/>
            <person name="Venkateswaran K."/>
        </authorList>
    </citation>
    <scope>NUCLEOTIDE SEQUENCE</scope>
    <source>
        <strain evidence="1">MNA-CCFEE 5262</strain>
    </source>
</reference>
<sequence length="94" mass="10523">MISLSLFPIIKKELDHLPALQEKLVRGLLLPLAIADITHIILSLIPLPRDLTFRPDLWTGLIHGNVVITSGLFLVRLLWFTGVGRGSVVKQKHQ</sequence>